<evidence type="ECO:0000256" key="4">
    <source>
        <dbReference type="PROSITE-ProRule" id="PRU00196"/>
    </source>
</evidence>
<feature type="non-terminal residue" evidence="9">
    <location>
        <position position="1"/>
    </location>
</feature>
<dbReference type="InterPro" id="IPR036772">
    <property type="entry name" value="SRCR-like_dom_sf"/>
</dbReference>
<feature type="disulfide bond" evidence="4">
    <location>
        <begin position="1"/>
        <end position="65"/>
    </location>
</feature>
<dbReference type="GO" id="GO:0009897">
    <property type="term" value="C:external side of plasma membrane"/>
    <property type="evidence" value="ECO:0007669"/>
    <property type="project" value="TreeGrafter"/>
</dbReference>
<dbReference type="FunFam" id="3.10.250.10:FF:000009">
    <property type="entry name" value="WC1"/>
    <property type="match status" value="1"/>
</dbReference>
<evidence type="ECO:0000313" key="8">
    <source>
        <dbReference type="Proteomes" id="UP000694851"/>
    </source>
</evidence>
<comment type="caution">
    <text evidence="4">Lacks conserved residue(s) required for the propagation of feature annotation.</text>
</comment>
<keyword evidence="6" id="KW-1133">Transmembrane helix</keyword>
<dbReference type="PRINTS" id="PR00258">
    <property type="entry name" value="SPERACTRCPTR"/>
</dbReference>
<keyword evidence="8" id="KW-1185">Reference proteome</keyword>
<gene>
    <name evidence="9" type="primary">LOC109372730</name>
</gene>
<evidence type="ECO:0000259" key="7">
    <source>
        <dbReference type="PROSITE" id="PS50287"/>
    </source>
</evidence>
<proteinExistence type="predicted"/>
<dbReference type="PROSITE" id="PS50287">
    <property type="entry name" value="SRCR_2"/>
    <property type="match status" value="2"/>
</dbReference>
<evidence type="ECO:0000313" key="9">
    <source>
        <dbReference type="RefSeq" id="XP_019481700.1"/>
    </source>
</evidence>
<feature type="domain" description="SRCR" evidence="7">
    <location>
        <begin position="1"/>
        <end position="76"/>
    </location>
</feature>
<keyword evidence="6" id="KW-0472">Membrane</keyword>
<feature type="domain" description="SRCR" evidence="7">
    <location>
        <begin position="81"/>
        <end position="150"/>
    </location>
</feature>
<feature type="disulfide bond" evidence="4">
    <location>
        <begin position="45"/>
        <end position="55"/>
    </location>
</feature>
<evidence type="ECO:0000256" key="5">
    <source>
        <dbReference type="SAM" id="MobiDB-lite"/>
    </source>
</evidence>
<keyword evidence="2" id="KW-0677">Repeat</keyword>
<keyword evidence="3 4" id="KW-1015">Disulfide bond</keyword>
<feature type="disulfide bond" evidence="4">
    <location>
        <begin position="14"/>
        <end position="75"/>
    </location>
</feature>
<dbReference type="Gene3D" id="3.10.250.10">
    <property type="entry name" value="SRCR-like domain"/>
    <property type="match status" value="2"/>
</dbReference>
<dbReference type="AlphaFoldDB" id="A0A8B7PYT6"/>
<dbReference type="InterPro" id="IPR001190">
    <property type="entry name" value="SRCR"/>
</dbReference>
<protein>
    <submittedName>
        <fullName evidence="9">Antigen WC1.1-like</fullName>
    </submittedName>
</protein>
<evidence type="ECO:0000256" key="2">
    <source>
        <dbReference type="ARBA" id="ARBA00022737"/>
    </source>
</evidence>
<evidence type="ECO:0000256" key="6">
    <source>
        <dbReference type="SAM" id="Phobius"/>
    </source>
</evidence>
<keyword evidence="1" id="KW-0732">Signal</keyword>
<feature type="transmembrane region" description="Helical" evidence="6">
    <location>
        <begin position="141"/>
        <end position="166"/>
    </location>
</feature>
<organism evidence="8 9">
    <name type="scientific">Hipposideros armiger</name>
    <name type="common">Great Himalayan leaf-nosed bat</name>
    <dbReference type="NCBI Taxonomy" id="186990"/>
    <lineage>
        <taxon>Eukaryota</taxon>
        <taxon>Metazoa</taxon>
        <taxon>Chordata</taxon>
        <taxon>Craniata</taxon>
        <taxon>Vertebrata</taxon>
        <taxon>Euteleostomi</taxon>
        <taxon>Mammalia</taxon>
        <taxon>Eutheria</taxon>
        <taxon>Laurasiatheria</taxon>
        <taxon>Chiroptera</taxon>
        <taxon>Yinpterochiroptera</taxon>
        <taxon>Rhinolophoidea</taxon>
        <taxon>Hipposideridae</taxon>
        <taxon>Hipposideros</taxon>
    </lineage>
</organism>
<dbReference type="KEGG" id="hai:109372730"/>
<dbReference type="PANTHER" id="PTHR19331">
    <property type="entry name" value="SCAVENGER RECEPTOR DOMAIN-CONTAINING"/>
    <property type="match status" value="1"/>
</dbReference>
<evidence type="ECO:0000256" key="1">
    <source>
        <dbReference type="ARBA" id="ARBA00022729"/>
    </source>
</evidence>
<dbReference type="RefSeq" id="XP_019481700.1">
    <property type="nucleotide sequence ID" value="XM_019626155.1"/>
</dbReference>
<dbReference type="SUPFAM" id="SSF56487">
    <property type="entry name" value="SRCR-like"/>
    <property type="match status" value="2"/>
</dbReference>
<dbReference type="GeneID" id="109372730"/>
<dbReference type="SMART" id="SM00202">
    <property type="entry name" value="SR"/>
    <property type="match status" value="2"/>
</dbReference>
<name>A0A8B7PYT6_HIPAR</name>
<dbReference type="Proteomes" id="UP000694851">
    <property type="component" value="Unplaced"/>
</dbReference>
<reference evidence="9" key="1">
    <citation type="submission" date="2025-08" db="UniProtKB">
        <authorList>
            <consortium name="RefSeq"/>
        </authorList>
    </citation>
    <scope>IDENTIFICATION</scope>
    <source>
        <tissue evidence="9">Muscle</tissue>
    </source>
</reference>
<evidence type="ECO:0000256" key="3">
    <source>
        <dbReference type="ARBA" id="ARBA00023157"/>
    </source>
</evidence>
<sequence length="277" mass="30329">CDDSWDLNDAHVVCRQLGCGNALNATVSAHFGQGSDPIWLDDVNCTGKESHLWKCPSLGWGQHNCWHKEDAGVICSEFVALRMVSDDQECAGWLEVFYNGTWGSVCDSPMEAMTLSTICRQLGCGDSGTLCTNSGSPPVPGIFPIPEILCIILGALLFLVLIILGIQLHRWRVEHQALPAIEGADDDALYQEIDYLVKPEKDVLNSQEPLGQHVNATGNDYDDVEEFPVPEIPSPPGMREIYSFPEEGGGARYYQTEEGDSLGDTAGSETWLMDGDY</sequence>
<keyword evidence="6" id="KW-0812">Transmembrane</keyword>
<dbReference type="PANTHER" id="PTHR19331:SF468">
    <property type="entry name" value="SCAVENGER RECEPTOR CYSTEINE-RICH TYPE 1 PROTEIN M160"/>
    <property type="match status" value="1"/>
</dbReference>
<dbReference type="OrthoDB" id="536948at2759"/>
<dbReference type="Pfam" id="PF00530">
    <property type="entry name" value="SRCR"/>
    <property type="match status" value="2"/>
</dbReference>
<accession>A0A8B7PYT6</accession>
<feature type="region of interest" description="Disordered" evidence="5">
    <location>
        <begin position="254"/>
        <end position="277"/>
    </location>
</feature>